<evidence type="ECO:0000256" key="1">
    <source>
        <dbReference type="SAM" id="Phobius"/>
    </source>
</evidence>
<keyword evidence="1" id="KW-1133">Transmembrane helix</keyword>
<organism evidence="2 3">
    <name type="scientific">Leifsonia aquatica</name>
    <name type="common">Corynebacterium aquaticum</name>
    <dbReference type="NCBI Taxonomy" id="144185"/>
    <lineage>
        <taxon>Bacteria</taxon>
        <taxon>Bacillati</taxon>
        <taxon>Actinomycetota</taxon>
        <taxon>Actinomycetes</taxon>
        <taxon>Micrococcales</taxon>
        <taxon>Microbacteriaceae</taxon>
        <taxon>Leifsonia</taxon>
    </lineage>
</organism>
<dbReference type="Proteomes" id="UP000538196">
    <property type="component" value="Unassembled WGS sequence"/>
</dbReference>
<evidence type="ECO:0000313" key="2">
    <source>
        <dbReference type="EMBL" id="MBB2966577.1"/>
    </source>
</evidence>
<feature type="transmembrane region" description="Helical" evidence="1">
    <location>
        <begin position="144"/>
        <end position="167"/>
    </location>
</feature>
<reference evidence="2 3" key="1">
    <citation type="submission" date="2020-08" db="EMBL/GenBank/DDBJ databases">
        <title>Sequencing the genomes of 1000 actinobacteria strains.</title>
        <authorList>
            <person name="Klenk H.-P."/>
        </authorList>
    </citation>
    <scope>NUCLEOTIDE SEQUENCE [LARGE SCALE GENOMIC DNA]</scope>
    <source>
        <strain evidence="2 3">DSM 20146</strain>
    </source>
</reference>
<sequence length="172" mass="17639">MSAVRGAPGLPGTVPGWALRVAFAIVAVALALTAAPSGPWPLLCVALAAVSVAVPRWRSAWVLIAVLAFSALLEPSAGVSIRVLALIAGAHALHVLAAWMLAVPARARLQPVVLLPGLRRFVLIQVPVQAAAVVVLSLRQPAPGGWPAIVAGIAVLALGALLGMLLLRRPER</sequence>
<name>A0A7W4YIM2_LEIAQ</name>
<gene>
    <name evidence="2" type="ORF">FHX33_001309</name>
</gene>
<protein>
    <submittedName>
        <fullName evidence="2">Uncharacterized protein</fullName>
    </submittedName>
</protein>
<dbReference type="RefSeq" id="WP_183428284.1">
    <property type="nucleotide sequence ID" value="NZ_JACHVP010000001.1"/>
</dbReference>
<feature type="transmembrane region" description="Helical" evidence="1">
    <location>
        <begin position="79"/>
        <end position="101"/>
    </location>
</feature>
<feature type="transmembrane region" description="Helical" evidence="1">
    <location>
        <begin position="17"/>
        <end position="35"/>
    </location>
</feature>
<keyword evidence="1" id="KW-0812">Transmembrane</keyword>
<keyword evidence="1" id="KW-0472">Membrane</keyword>
<keyword evidence="3" id="KW-1185">Reference proteome</keyword>
<feature type="transmembrane region" description="Helical" evidence="1">
    <location>
        <begin position="42"/>
        <end position="73"/>
    </location>
</feature>
<dbReference type="EMBL" id="JACHVP010000001">
    <property type="protein sequence ID" value="MBB2966577.1"/>
    <property type="molecule type" value="Genomic_DNA"/>
</dbReference>
<evidence type="ECO:0000313" key="3">
    <source>
        <dbReference type="Proteomes" id="UP000538196"/>
    </source>
</evidence>
<accession>A0A7W4YIM2</accession>
<dbReference type="AlphaFoldDB" id="A0A7W4YIM2"/>
<comment type="caution">
    <text evidence="2">The sequence shown here is derived from an EMBL/GenBank/DDBJ whole genome shotgun (WGS) entry which is preliminary data.</text>
</comment>
<proteinExistence type="predicted"/>